<feature type="transmembrane region" description="Helical" evidence="1">
    <location>
        <begin position="490"/>
        <end position="510"/>
    </location>
</feature>
<sequence>MKDFISLRVLDRLRPGLEIIGLDYPTLRKILQVKLIMDSRRTPTVFNRNTRQSGDKNGFIRSLWLYVLMGLILIPLVVAGDNYLFQMSLTFAMLMFFVMTSMISDFSTVLLDIRDRVILLTKPIDRRTVGLARAIHITMYLILLTMSLAGPSLVASFVVRGLWFGMAFLLGLGLMDLLIIALTALLYLLFLNFFDGERLKDLINYVQIGLSIAILLAYQLMGRIFEVLKLRVVFHAAWWQAVLPPVWFGSVFAWGFGHNPEGPILGLALMAVVVPVILFVGYVWAMPLFESRLQRLAMGKGASKPQNRGGRRLARMFCRNPEERSFFEFAGLMMARERDFKLKVYPSLGFAIALPLLVMFNPAWSHQSHQLNSGHWYLAIYMMGFMIPTVMMMLRYSSQFKAAWIYQAAPIQHRENIYRGTVKAVLVRLFLPIFAIESVIFVLLFGTGVILDLLAALFALLIYAVLSFRWLGLGLPFSEPFQMAQQRKRWVIWLLLLMLGVLAGLHFMFTLLPMGLYLYLTLLLLVNGMAWTWGFRQNKPKFLAAEDSVS</sequence>
<keyword evidence="1" id="KW-0812">Transmembrane</keyword>
<proteinExistence type="predicted"/>
<feature type="transmembrane region" description="Helical" evidence="1">
    <location>
        <begin position="202"/>
        <end position="221"/>
    </location>
</feature>
<protein>
    <submittedName>
        <fullName evidence="2">Uncharacterized protein</fullName>
    </submittedName>
</protein>
<feature type="transmembrane region" description="Helical" evidence="1">
    <location>
        <begin position="376"/>
        <end position="394"/>
    </location>
</feature>
<comment type="caution">
    <text evidence="2">The sequence shown here is derived from an EMBL/GenBank/DDBJ whole genome shotgun (WGS) entry which is preliminary data.</text>
</comment>
<organism evidence="2 3">
    <name type="scientific">Sulfobacillus benefaciens</name>
    <dbReference type="NCBI Taxonomy" id="453960"/>
    <lineage>
        <taxon>Bacteria</taxon>
        <taxon>Bacillati</taxon>
        <taxon>Bacillota</taxon>
        <taxon>Clostridia</taxon>
        <taxon>Eubacteriales</taxon>
        <taxon>Clostridiales Family XVII. Incertae Sedis</taxon>
        <taxon>Sulfobacillus</taxon>
    </lineage>
</organism>
<keyword evidence="1" id="KW-1133">Transmembrane helix</keyword>
<dbReference type="Proteomes" id="UP000242972">
    <property type="component" value="Unassembled WGS sequence"/>
</dbReference>
<feature type="transmembrane region" description="Helical" evidence="1">
    <location>
        <begin position="344"/>
        <end position="364"/>
    </location>
</feature>
<feature type="transmembrane region" description="Helical" evidence="1">
    <location>
        <begin position="163"/>
        <end position="190"/>
    </location>
</feature>
<keyword evidence="1" id="KW-0472">Membrane</keyword>
<accession>A0A2T2XGW3</accession>
<evidence type="ECO:0000256" key="1">
    <source>
        <dbReference type="SAM" id="Phobius"/>
    </source>
</evidence>
<feature type="transmembrane region" description="Helical" evidence="1">
    <location>
        <begin position="264"/>
        <end position="285"/>
    </location>
</feature>
<reference evidence="2 3" key="1">
    <citation type="journal article" date="2014" name="BMC Genomics">
        <title>Comparison of environmental and isolate Sulfobacillus genomes reveals diverse carbon, sulfur, nitrogen, and hydrogen metabolisms.</title>
        <authorList>
            <person name="Justice N.B."/>
            <person name="Norman A."/>
            <person name="Brown C.T."/>
            <person name="Singh A."/>
            <person name="Thomas B.C."/>
            <person name="Banfield J.F."/>
        </authorList>
    </citation>
    <scope>NUCLEOTIDE SEQUENCE [LARGE SCALE GENOMIC DNA]</scope>
    <source>
        <strain evidence="2">AMDSBA4</strain>
    </source>
</reference>
<dbReference type="EMBL" id="PXYW01000017">
    <property type="protein sequence ID" value="PSR33717.1"/>
    <property type="molecule type" value="Genomic_DNA"/>
</dbReference>
<gene>
    <name evidence="2" type="ORF">C7B46_08925</name>
</gene>
<name>A0A2T2XGW3_9FIRM</name>
<evidence type="ECO:0000313" key="2">
    <source>
        <dbReference type="EMBL" id="PSR33717.1"/>
    </source>
</evidence>
<feature type="transmembrane region" description="Helical" evidence="1">
    <location>
        <begin position="457"/>
        <end position="478"/>
    </location>
</feature>
<feature type="transmembrane region" description="Helical" evidence="1">
    <location>
        <begin position="134"/>
        <end position="157"/>
    </location>
</feature>
<feature type="transmembrane region" description="Helical" evidence="1">
    <location>
        <begin position="516"/>
        <end position="535"/>
    </location>
</feature>
<feature type="transmembrane region" description="Helical" evidence="1">
    <location>
        <begin position="63"/>
        <end position="85"/>
    </location>
</feature>
<feature type="transmembrane region" description="Helical" evidence="1">
    <location>
        <begin position="91"/>
        <end position="113"/>
    </location>
</feature>
<dbReference type="AlphaFoldDB" id="A0A2T2XGW3"/>
<evidence type="ECO:0000313" key="3">
    <source>
        <dbReference type="Proteomes" id="UP000242972"/>
    </source>
</evidence>
<feature type="transmembrane region" description="Helical" evidence="1">
    <location>
        <begin position="429"/>
        <end position="451"/>
    </location>
</feature>